<evidence type="ECO:0000256" key="1">
    <source>
        <dbReference type="SAM" id="SignalP"/>
    </source>
</evidence>
<keyword evidence="1" id="KW-0732">Signal</keyword>
<sequence>MFKLALCFLFLSSFVSYAQEQKQETDKHSFTSALIANYLLTEDFLVKLEKIEKECKNLPPETQKENTKNNPITDDDHIEEYITYISSKRELVNILRENNLTPKDFVVAHLTLQATLIVLTNEENSPYVKNAISSRNIEFAKNHMYRMIKILKGHC</sequence>
<evidence type="ECO:0000313" key="2">
    <source>
        <dbReference type="EMBL" id="PIT71109.1"/>
    </source>
</evidence>
<name>A0A2M6UY43_9HYPH</name>
<organism evidence="2 3">
    <name type="scientific">Bartonella tribocorum</name>
    <dbReference type="NCBI Taxonomy" id="85701"/>
    <lineage>
        <taxon>Bacteria</taxon>
        <taxon>Pseudomonadati</taxon>
        <taxon>Pseudomonadota</taxon>
        <taxon>Alphaproteobacteria</taxon>
        <taxon>Hyphomicrobiales</taxon>
        <taxon>Bartonellaceae</taxon>
        <taxon>Bartonella</taxon>
    </lineage>
</organism>
<feature type="signal peptide" evidence="1">
    <location>
        <begin position="1"/>
        <end position="18"/>
    </location>
</feature>
<protein>
    <recommendedName>
        <fullName evidence="4">DUF4142 domain-containing protein</fullName>
    </recommendedName>
</protein>
<reference evidence="2 3" key="1">
    <citation type="submission" date="2017-06" db="EMBL/GenBank/DDBJ databases">
        <title>Draft genome of Bartonella tribocorum C635.</title>
        <authorList>
            <person name="Hadjadj L."/>
            <person name="Jiyipong T."/>
            <person name="Diene S.M."/>
            <person name="Morand S."/>
            <person name="Rolain J.-M."/>
        </authorList>
    </citation>
    <scope>NUCLEOTIDE SEQUENCE [LARGE SCALE GENOMIC DNA]</scope>
    <source>
        <strain evidence="2 3">C635</strain>
    </source>
</reference>
<gene>
    <name evidence="2" type="ORF">CEV08_00640</name>
</gene>
<dbReference type="Proteomes" id="UP000230791">
    <property type="component" value="Unassembled WGS sequence"/>
</dbReference>
<proteinExistence type="predicted"/>
<dbReference type="AlphaFoldDB" id="A0A2M6UY43"/>
<evidence type="ECO:0000313" key="3">
    <source>
        <dbReference type="Proteomes" id="UP000230791"/>
    </source>
</evidence>
<feature type="chain" id="PRO_5014941346" description="DUF4142 domain-containing protein" evidence="1">
    <location>
        <begin position="19"/>
        <end position="155"/>
    </location>
</feature>
<dbReference type="EMBL" id="NJPP01000001">
    <property type="protein sequence ID" value="PIT71109.1"/>
    <property type="molecule type" value="Genomic_DNA"/>
</dbReference>
<accession>A0A2M6UY43</accession>
<dbReference type="OrthoDB" id="7923635at2"/>
<evidence type="ECO:0008006" key="4">
    <source>
        <dbReference type="Google" id="ProtNLM"/>
    </source>
</evidence>
<comment type="caution">
    <text evidence="2">The sequence shown here is derived from an EMBL/GenBank/DDBJ whole genome shotgun (WGS) entry which is preliminary data.</text>
</comment>